<dbReference type="SUPFAM" id="SSF51430">
    <property type="entry name" value="NAD(P)-linked oxidoreductase"/>
    <property type="match status" value="1"/>
</dbReference>
<dbReference type="InterPro" id="IPR036812">
    <property type="entry name" value="NAD(P)_OxRdtase_dom_sf"/>
</dbReference>
<dbReference type="Pfam" id="PF00248">
    <property type="entry name" value="Aldo_ket_red"/>
    <property type="match status" value="1"/>
</dbReference>
<name>A0A9D1D8V8_9FIRM</name>
<dbReference type="EMBL" id="DVGK01000062">
    <property type="protein sequence ID" value="HIR13379.1"/>
    <property type="molecule type" value="Genomic_DNA"/>
</dbReference>
<dbReference type="InterPro" id="IPR023210">
    <property type="entry name" value="NADP_OxRdtase_dom"/>
</dbReference>
<dbReference type="CDD" id="cd19079">
    <property type="entry name" value="AKR_EcYajO-like"/>
    <property type="match status" value="1"/>
</dbReference>
<evidence type="ECO:0000259" key="2">
    <source>
        <dbReference type="Pfam" id="PF00248"/>
    </source>
</evidence>
<dbReference type="PANTHER" id="PTHR43364">
    <property type="entry name" value="NADH-SPECIFIC METHYLGLYOXAL REDUCTASE-RELATED"/>
    <property type="match status" value="1"/>
</dbReference>
<evidence type="ECO:0000313" key="4">
    <source>
        <dbReference type="Proteomes" id="UP000886757"/>
    </source>
</evidence>
<protein>
    <submittedName>
        <fullName evidence="3">Aldo/keto reductase</fullName>
    </submittedName>
</protein>
<evidence type="ECO:0000313" key="3">
    <source>
        <dbReference type="EMBL" id="HIR13379.1"/>
    </source>
</evidence>
<reference evidence="3" key="2">
    <citation type="journal article" date="2021" name="PeerJ">
        <title>Extensive microbial diversity within the chicken gut microbiome revealed by metagenomics and culture.</title>
        <authorList>
            <person name="Gilroy R."/>
            <person name="Ravi A."/>
            <person name="Getino M."/>
            <person name="Pursley I."/>
            <person name="Horton D.L."/>
            <person name="Alikhan N.F."/>
            <person name="Baker D."/>
            <person name="Gharbi K."/>
            <person name="Hall N."/>
            <person name="Watson M."/>
            <person name="Adriaenssens E.M."/>
            <person name="Foster-Nyarko E."/>
            <person name="Jarju S."/>
            <person name="Secka A."/>
            <person name="Antonio M."/>
            <person name="Oren A."/>
            <person name="Chaudhuri R.R."/>
            <person name="La Ragione R."/>
            <person name="Hildebrand F."/>
            <person name="Pallen M.J."/>
        </authorList>
    </citation>
    <scope>NUCLEOTIDE SEQUENCE</scope>
    <source>
        <strain evidence="3">ChiSjej4B22-8148</strain>
    </source>
</reference>
<dbReference type="InterPro" id="IPR050523">
    <property type="entry name" value="AKR_Detox_Biosynth"/>
</dbReference>
<reference evidence="3" key="1">
    <citation type="submission" date="2020-10" db="EMBL/GenBank/DDBJ databases">
        <authorList>
            <person name="Gilroy R."/>
        </authorList>
    </citation>
    <scope>NUCLEOTIDE SEQUENCE</scope>
    <source>
        <strain evidence="3">ChiSjej4B22-8148</strain>
    </source>
</reference>
<dbReference type="FunFam" id="3.20.20.100:FF:000004">
    <property type="entry name" value="Oxidoreductase, aldo/keto reductase"/>
    <property type="match status" value="1"/>
</dbReference>
<feature type="domain" description="NADP-dependent oxidoreductase" evidence="2">
    <location>
        <begin position="17"/>
        <end position="313"/>
    </location>
</feature>
<gene>
    <name evidence="3" type="ORF">IAB31_05580</name>
</gene>
<proteinExistence type="predicted"/>
<dbReference type="GO" id="GO:0005829">
    <property type="term" value="C:cytosol"/>
    <property type="evidence" value="ECO:0007669"/>
    <property type="project" value="TreeGrafter"/>
</dbReference>
<dbReference type="Gene3D" id="3.20.20.100">
    <property type="entry name" value="NADP-dependent oxidoreductase domain"/>
    <property type="match status" value="1"/>
</dbReference>
<dbReference type="PRINTS" id="PR00069">
    <property type="entry name" value="ALDKETRDTASE"/>
</dbReference>
<dbReference type="Proteomes" id="UP000886757">
    <property type="component" value="Unassembled WGS sequence"/>
</dbReference>
<keyword evidence="1" id="KW-0560">Oxidoreductase</keyword>
<organism evidence="3 4">
    <name type="scientific">Candidatus Choladousia intestinavium</name>
    <dbReference type="NCBI Taxonomy" id="2840727"/>
    <lineage>
        <taxon>Bacteria</taxon>
        <taxon>Bacillati</taxon>
        <taxon>Bacillota</taxon>
        <taxon>Clostridia</taxon>
        <taxon>Lachnospirales</taxon>
        <taxon>Lachnospiraceae</taxon>
        <taxon>Lachnospiraceae incertae sedis</taxon>
        <taxon>Candidatus Choladousia</taxon>
    </lineage>
</organism>
<evidence type="ECO:0000256" key="1">
    <source>
        <dbReference type="ARBA" id="ARBA00023002"/>
    </source>
</evidence>
<dbReference type="PANTHER" id="PTHR43364:SF4">
    <property type="entry name" value="NAD(P)-LINKED OXIDOREDUCTASE SUPERFAMILY PROTEIN"/>
    <property type="match status" value="1"/>
</dbReference>
<dbReference type="AlphaFoldDB" id="A0A9D1D8V8"/>
<sequence length="342" mass="38481">MQYKKLGTSELNVSRICMGCMGFGDAAHGQHSWTIDEEHSREIIRRGLDLGVNFFDTAIGYQNGTSEQYLGRALRDFTSRDKVVVATKFLPRTNEEVESGVTGQQHIEEMLNKSLENLGMDYVDLYIYHMWDYRTPIYDILDGLNRMVKAGKVRYIGISNCFAYQLAKANALAEKEGFAKFVSVQSHYNLIFREEEREMAKLCAEDNIAMTPYSSLASGRLSKHPGERSKRLEEDDYARLKYDATAEQDNVIIQRVAELAERHGVSMTEVSLAWLLTKVTAPVVGATKLSHIEGAAKAVDLELSGDEIHYLEEPYVPHRLVGVMAQNTASASGEAHVWTIKK</sequence>
<comment type="caution">
    <text evidence="3">The sequence shown here is derived from an EMBL/GenBank/DDBJ whole genome shotgun (WGS) entry which is preliminary data.</text>
</comment>
<dbReference type="InterPro" id="IPR020471">
    <property type="entry name" value="AKR"/>
</dbReference>
<dbReference type="GO" id="GO:0016491">
    <property type="term" value="F:oxidoreductase activity"/>
    <property type="evidence" value="ECO:0007669"/>
    <property type="project" value="UniProtKB-KW"/>
</dbReference>
<accession>A0A9D1D8V8</accession>